<dbReference type="EMBL" id="JAVRRJ010000005">
    <property type="protein sequence ID" value="KAK5084824.1"/>
    <property type="molecule type" value="Genomic_DNA"/>
</dbReference>
<evidence type="ECO:0000313" key="9">
    <source>
        <dbReference type="EMBL" id="KAK5084824.1"/>
    </source>
</evidence>
<organism evidence="9 10">
    <name type="scientific">Lithohypha guttulata</name>
    <dbReference type="NCBI Taxonomy" id="1690604"/>
    <lineage>
        <taxon>Eukaryota</taxon>
        <taxon>Fungi</taxon>
        <taxon>Dikarya</taxon>
        <taxon>Ascomycota</taxon>
        <taxon>Pezizomycotina</taxon>
        <taxon>Eurotiomycetes</taxon>
        <taxon>Chaetothyriomycetidae</taxon>
        <taxon>Chaetothyriales</taxon>
        <taxon>Trichomeriaceae</taxon>
        <taxon>Lithohypha</taxon>
    </lineage>
</organism>
<dbReference type="AlphaFoldDB" id="A0AAN7YAE1"/>
<keyword evidence="6" id="KW-0539">Nucleus</keyword>
<dbReference type="GO" id="GO:0005634">
    <property type="term" value="C:nucleus"/>
    <property type="evidence" value="ECO:0007669"/>
    <property type="project" value="UniProtKB-SubCell"/>
</dbReference>
<keyword evidence="3" id="KW-0677">Repeat</keyword>
<dbReference type="InterPro" id="IPR051059">
    <property type="entry name" value="VerF-like"/>
</dbReference>
<keyword evidence="4" id="KW-0863">Zinc-finger</keyword>
<evidence type="ECO:0000256" key="3">
    <source>
        <dbReference type="ARBA" id="ARBA00022737"/>
    </source>
</evidence>
<dbReference type="GO" id="GO:0000978">
    <property type="term" value="F:RNA polymerase II cis-regulatory region sequence-specific DNA binding"/>
    <property type="evidence" value="ECO:0007669"/>
    <property type="project" value="InterPro"/>
</dbReference>
<dbReference type="GO" id="GO:0006351">
    <property type="term" value="P:DNA-templated transcription"/>
    <property type="evidence" value="ECO:0007669"/>
    <property type="project" value="InterPro"/>
</dbReference>
<dbReference type="GO" id="GO:0008270">
    <property type="term" value="F:zinc ion binding"/>
    <property type="evidence" value="ECO:0007669"/>
    <property type="project" value="UniProtKB-KW"/>
</dbReference>
<gene>
    <name evidence="9" type="ORF">LTR05_005903</name>
</gene>
<evidence type="ECO:0000256" key="2">
    <source>
        <dbReference type="ARBA" id="ARBA00022723"/>
    </source>
</evidence>
<evidence type="ECO:0000259" key="8">
    <source>
        <dbReference type="Pfam" id="PF04082"/>
    </source>
</evidence>
<evidence type="ECO:0000256" key="6">
    <source>
        <dbReference type="ARBA" id="ARBA00023242"/>
    </source>
</evidence>
<protein>
    <recommendedName>
        <fullName evidence="8">Xylanolytic transcriptional activator regulatory domain-containing protein</fullName>
    </recommendedName>
</protein>
<accession>A0AAN7YAE1</accession>
<evidence type="ECO:0000313" key="10">
    <source>
        <dbReference type="Proteomes" id="UP001309876"/>
    </source>
</evidence>
<feature type="compositionally biased region" description="Polar residues" evidence="7">
    <location>
        <begin position="246"/>
        <end position="265"/>
    </location>
</feature>
<evidence type="ECO:0000256" key="4">
    <source>
        <dbReference type="ARBA" id="ARBA00022771"/>
    </source>
</evidence>
<proteinExistence type="predicted"/>
<dbReference type="Proteomes" id="UP001309876">
    <property type="component" value="Unassembled WGS sequence"/>
</dbReference>
<dbReference type="PANTHER" id="PTHR40626:SF18">
    <property type="entry name" value="NICOTINATE CATABOLISM CLUSTER-SPECIFIC TRANSCRIPTION FACTOR"/>
    <property type="match status" value="1"/>
</dbReference>
<dbReference type="GO" id="GO:0000785">
    <property type="term" value="C:chromatin"/>
    <property type="evidence" value="ECO:0007669"/>
    <property type="project" value="TreeGrafter"/>
</dbReference>
<comment type="caution">
    <text evidence="9">The sequence shown here is derived from an EMBL/GenBank/DDBJ whole genome shotgun (WGS) entry which is preliminary data.</text>
</comment>
<evidence type="ECO:0000256" key="1">
    <source>
        <dbReference type="ARBA" id="ARBA00004123"/>
    </source>
</evidence>
<keyword evidence="10" id="KW-1185">Reference proteome</keyword>
<dbReference type="PANTHER" id="PTHR40626">
    <property type="entry name" value="MIP31509P"/>
    <property type="match status" value="1"/>
</dbReference>
<feature type="compositionally biased region" description="Polar residues" evidence="7">
    <location>
        <begin position="1"/>
        <end position="10"/>
    </location>
</feature>
<evidence type="ECO:0000256" key="7">
    <source>
        <dbReference type="SAM" id="MobiDB-lite"/>
    </source>
</evidence>
<sequence length="470" mass="52700">MHFKFNQQVNADRHMARHRQKDEEAGGEGLGHVETRKKLWCDDDGNIVQQRPLTQSALSEQQQDHAQQHEAIFDDHYDDLSNLEPGLMPISPPASSRSNELQNLGELDRNMDVDTFIEKYDDAVFTNFLANSAWGDQKSEADGLKKWSFDNLFKPDTASSFNMPFTTMSNYNWLFETSNVDPCSLVIGSPRDMQIPLPPPIQSSNNGSEFPESLNQQVVARGLQQPGNLYLQGHTSITRGRHIQRDQGSSQGIGTTEKQTESNQPVGELVNHESAPSPSSFSAFSGNDKSPHNSAVFNDNIFEENETVPSAGRPMITALTRQKLLDWIISAKPTTPEGNLISQDHPLLKILALQSYCDAFFDHFNTAYPLIHRALFDPEQVDTSFLLSVLLIGATYMDKTAHILAVCIHDVMRAQIFSHHAFSATPQLWMLQTILLVECFGKSRAGQKQHDMAHLFHGLLIKCVVETWSL</sequence>
<reference evidence="9 10" key="1">
    <citation type="submission" date="2023-08" db="EMBL/GenBank/DDBJ databases">
        <title>Black Yeasts Isolated from many extreme environments.</title>
        <authorList>
            <person name="Coleine C."/>
            <person name="Stajich J.E."/>
            <person name="Selbmann L."/>
        </authorList>
    </citation>
    <scope>NUCLEOTIDE SEQUENCE [LARGE SCALE GENOMIC DNA]</scope>
    <source>
        <strain evidence="9 10">CCFEE 5910</strain>
    </source>
</reference>
<feature type="domain" description="Xylanolytic transcriptional activator regulatory" evidence="8">
    <location>
        <begin position="358"/>
        <end position="465"/>
    </location>
</feature>
<keyword evidence="5" id="KW-0862">Zinc</keyword>
<dbReference type="CDD" id="cd12148">
    <property type="entry name" value="fungal_TF_MHR"/>
    <property type="match status" value="1"/>
</dbReference>
<comment type="subcellular location">
    <subcellularLocation>
        <location evidence="1">Nucleus</location>
    </subcellularLocation>
</comment>
<keyword evidence="2" id="KW-0479">Metal-binding</keyword>
<name>A0AAN7YAE1_9EURO</name>
<feature type="region of interest" description="Disordered" evidence="7">
    <location>
        <begin position="1"/>
        <end position="28"/>
    </location>
</feature>
<feature type="compositionally biased region" description="Low complexity" evidence="7">
    <location>
        <begin position="274"/>
        <end position="285"/>
    </location>
</feature>
<evidence type="ECO:0000256" key="5">
    <source>
        <dbReference type="ARBA" id="ARBA00022833"/>
    </source>
</evidence>
<dbReference type="InterPro" id="IPR007219">
    <property type="entry name" value="XnlR_reg_dom"/>
</dbReference>
<dbReference type="Pfam" id="PF04082">
    <property type="entry name" value="Fungal_trans"/>
    <property type="match status" value="1"/>
</dbReference>
<feature type="region of interest" description="Disordered" evidence="7">
    <location>
        <begin position="237"/>
        <end position="289"/>
    </location>
</feature>
<dbReference type="GO" id="GO:0000981">
    <property type="term" value="F:DNA-binding transcription factor activity, RNA polymerase II-specific"/>
    <property type="evidence" value="ECO:0007669"/>
    <property type="project" value="InterPro"/>
</dbReference>